<evidence type="ECO:0000313" key="4">
    <source>
        <dbReference type="Proteomes" id="UP001248581"/>
    </source>
</evidence>
<dbReference type="InterPro" id="IPR001466">
    <property type="entry name" value="Beta-lactam-related"/>
</dbReference>
<evidence type="ECO:0000259" key="2">
    <source>
        <dbReference type="Pfam" id="PF00144"/>
    </source>
</evidence>
<dbReference type="EMBL" id="CP134146">
    <property type="protein sequence ID" value="WNC69697.1"/>
    <property type="molecule type" value="Genomic_DNA"/>
</dbReference>
<protein>
    <submittedName>
        <fullName evidence="3">Serine hydrolase</fullName>
    </submittedName>
</protein>
<dbReference type="InterPro" id="IPR050789">
    <property type="entry name" value="Diverse_Enzym_Activities"/>
</dbReference>
<organism evidence="3 4">
    <name type="scientific">Thalassotalea nanhaiensis</name>
    <dbReference type="NCBI Taxonomy" id="3065648"/>
    <lineage>
        <taxon>Bacteria</taxon>
        <taxon>Pseudomonadati</taxon>
        <taxon>Pseudomonadota</taxon>
        <taxon>Gammaproteobacteria</taxon>
        <taxon>Alteromonadales</taxon>
        <taxon>Colwelliaceae</taxon>
        <taxon>Thalassotalea</taxon>
    </lineage>
</organism>
<dbReference type="Gene3D" id="3.40.710.10">
    <property type="entry name" value="DD-peptidase/beta-lactamase superfamily"/>
    <property type="match status" value="1"/>
</dbReference>
<evidence type="ECO:0000313" key="3">
    <source>
        <dbReference type="EMBL" id="WNC69697.1"/>
    </source>
</evidence>
<dbReference type="Proteomes" id="UP001248581">
    <property type="component" value="Chromosome"/>
</dbReference>
<feature type="domain" description="Beta-lactamase-related" evidence="2">
    <location>
        <begin position="103"/>
        <end position="389"/>
    </location>
</feature>
<dbReference type="RefSeq" id="WP_348388840.1">
    <property type="nucleotide sequence ID" value="NZ_CP134146.1"/>
</dbReference>
<dbReference type="PANTHER" id="PTHR43283">
    <property type="entry name" value="BETA-LACTAMASE-RELATED"/>
    <property type="match status" value="1"/>
</dbReference>
<evidence type="ECO:0000256" key="1">
    <source>
        <dbReference type="SAM" id="SignalP"/>
    </source>
</evidence>
<sequence>MNINLKSLIAVALLSCFSSLVAAYTEENVKEIDSSAPQATAEDAKVSFWDMAYLDKAFIDTAPGKRKDDISVGELGIDGGNKNIIVKMAQEIADNKDGLYDSMLISHKNKLIFESYYARGRIDLPHFQASVTKAYLSLAIGRAIQLGHLTMADLNKPIVNFIEDLDLEKVAEGTENITLHQAMTMSSGIRVSAERQKLIMDNITKIKGSNITQEFLQHSEAISPESQTFKYQDADPRIVMQVLNSVVPGSAKDFIKNEVLAKIGITVYGWKDDVNGIPIAEVGSSLTSRDMLKVATLVKNNGKWQGEQIISAAYLNAATNKITKPTEEWIPDSFSYGYYWYQTDFKVAEKSYDAKFAWGGGEQYILTFEELDLAVVFTAHAMENNAMQLTAERLLPAFIQ</sequence>
<keyword evidence="4" id="KW-1185">Reference proteome</keyword>
<proteinExistence type="predicted"/>
<feature type="signal peptide" evidence="1">
    <location>
        <begin position="1"/>
        <end position="22"/>
    </location>
</feature>
<dbReference type="InterPro" id="IPR012338">
    <property type="entry name" value="Beta-lactam/transpept-like"/>
</dbReference>
<keyword evidence="1" id="KW-0732">Signal</keyword>
<dbReference type="Pfam" id="PF00144">
    <property type="entry name" value="Beta-lactamase"/>
    <property type="match status" value="1"/>
</dbReference>
<name>A0ABY9TLR7_9GAMM</name>
<feature type="chain" id="PRO_5047274285" evidence="1">
    <location>
        <begin position="23"/>
        <end position="400"/>
    </location>
</feature>
<keyword evidence="3" id="KW-0378">Hydrolase</keyword>
<dbReference type="PANTHER" id="PTHR43283:SF7">
    <property type="entry name" value="BETA-LACTAMASE-RELATED DOMAIN-CONTAINING PROTEIN"/>
    <property type="match status" value="1"/>
</dbReference>
<dbReference type="SUPFAM" id="SSF56601">
    <property type="entry name" value="beta-lactamase/transpeptidase-like"/>
    <property type="match status" value="1"/>
</dbReference>
<dbReference type="GO" id="GO:0016787">
    <property type="term" value="F:hydrolase activity"/>
    <property type="evidence" value="ECO:0007669"/>
    <property type="project" value="UniProtKB-KW"/>
</dbReference>
<reference evidence="4" key="1">
    <citation type="submission" date="2023-09" db="EMBL/GenBank/DDBJ databases">
        <authorList>
            <person name="Li S."/>
            <person name="Li X."/>
            <person name="Zhang C."/>
            <person name="Zhao Z."/>
        </authorList>
    </citation>
    <scope>NUCLEOTIDE SEQUENCE [LARGE SCALE GENOMIC DNA]</scope>
    <source>
        <strain evidence="4">SQ345</strain>
    </source>
</reference>
<accession>A0ABY9TLR7</accession>
<gene>
    <name evidence="3" type="ORF">RI845_06000</name>
</gene>